<keyword evidence="2" id="KW-1185">Reference proteome</keyword>
<sequence>GYSRFHRIRSRNGGFIAVTCCWLTENFEFNKILLCVKKTFEDIIEALDLWKLENLKFFNGNECFYNQLKEKYQDIIYIKKVVIGMSGNDLIQTSLSRWASKHTSTQRISNIIKAVRNATNGLCGVVSILKNPKMQREMNLTINDCCSCHYHKIEFLSLLNKSFKTLLNYSNHNDGFIRNSIIRFKNDSLDNLPFSIFPELLRLFKPLEHNDVTEKNAIDLVVNAINILNEISQLTVPNELLEEYKALESFLIFLIRSYGSYFHTSVSSFLDLRSKPVNVISNWKNSKHEFPSLATLASEYLPLVSNYEMRSNNLKKCIEVYQNNDV</sequence>
<accession>A0ACA9Q1E8</accession>
<organism evidence="1 2">
    <name type="scientific">Dentiscutata heterogama</name>
    <dbReference type="NCBI Taxonomy" id="1316150"/>
    <lineage>
        <taxon>Eukaryota</taxon>
        <taxon>Fungi</taxon>
        <taxon>Fungi incertae sedis</taxon>
        <taxon>Mucoromycota</taxon>
        <taxon>Glomeromycotina</taxon>
        <taxon>Glomeromycetes</taxon>
        <taxon>Diversisporales</taxon>
        <taxon>Gigasporaceae</taxon>
        <taxon>Dentiscutata</taxon>
    </lineage>
</organism>
<evidence type="ECO:0000313" key="2">
    <source>
        <dbReference type="Proteomes" id="UP000789702"/>
    </source>
</evidence>
<feature type="non-terminal residue" evidence="1">
    <location>
        <position position="326"/>
    </location>
</feature>
<proteinExistence type="predicted"/>
<protein>
    <submittedName>
        <fullName evidence="1">10644_t:CDS:1</fullName>
    </submittedName>
</protein>
<gene>
    <name evidence="1" type="ORF">DHETER_LOCUS13539</name>
</gene>
<feature type="non-terminal residue" evidence="1">
    <location>
        <position position="1"/>
    </location>
</feature>
<dbReference type="EMBL" id="CAJVPU010037545">
    <property type="protein sequence ID" value="CAG8732717.1"/>
    <property type="molecule type" value="Genomic_DNA"/>
</dbReference>
<comment type="caution">
    <text evidence="1">The sequence shown here is derived from an EMBL/GenBank/DDBJ whole genome shotgun (WGS) entry which is preliminary data.</text>
</comment>
<name>A0ACA9Q1E8_9GLOM</name>
<evidence type="ECO:0000313" key="1">
    <source>
        <dbReference type="EMBL" id="CAG8732717.1"/>
    </source>
</evidence>
<dbReference type="Proteomes" id="UP000789702">
    <property type="component" value="Unassembled WGS sequence"/>
</dbReference>
<reference evidence="1" key="1">
    <citation type="submission" date="2021-06" db="EMBL/GenBank/DDBJ databases">
        <authorList>
            <person name="Kallberg Y."/>
            <person name="Tangrot J."/>
            <person name="Rosling A."/>
        </authorList>
    </citation>
    <scope>NUCLEOTIDE SEQUENCE</scope>
    <source>
        <strain evidence="1">IL203A</strain>
    </source>
</reference>